<feature type="transmembrane region" description="Helical" evidence="1">
    <location>
        <begin position="87"/>
        <end position="106"/>
    </location>
</feature>
<feature type="transmembrane region" description="Helical" evidence="1">
    <location>
        <begin position="62"/>
        <end position="80"/>
    </location>
</feature>
<name>A0A1L3EZT7_9GAMM</name>
<dbReference type="InterPro" id="IPR004891">
    <property type="entry name" value="Mercury-R_MerC"/>
</dbReference>
<evidence type="ECO:0000313" key="2">
    <source>
        <dbReference type="EMBL" id="APG06576.1"/>
    </source>
</evidence>
<dbReference type="Proteomes" id="UP000182987">
    <property type="component" value="Chromosome"/>
</dbReference>
<accession>A0A1L3EZT7</accession>
<evidence type="ECO:0000313" key="3">
    <source>
        <dbReference type="Proteomes" id="UP000182987"/>
    </source>
</evidence>
<dbReference type="KEGG" id="lrz:BJI69_15485"/>
<feature type="transmembrane region" description="Helical" evidence="1">
    <location>
        <begin position="25"/>
        <end position="50"/>
    </location>
</feature>
<dbReference type="EMBL" id="CP017480">
    <property type="protein sequence ID" value="APG06576.1"/>
    <property type="molecule type" value="Genomic_DNA"/>
</dbReference>
<feature type="transmembrane region" description="Helical" evidence="1">
    <location>
        <begin position="112"/>
        <end position="131"/>
    </location>
</feature>
<dbReference type="AlphaFoldDB" id="A0A1L3EZT7"/>
<dbReference type="STRING" id="1440763.BJI69_15485"/>
<dbReference type="GO" id="GO:0015097">
    <property type="term" value="F:mercury ion transmembrane transporter activity"/>
    <property type="evidence" value="ECO:0007669"/>
    <property type="project" value="InterPro"/>
</dbReference>
<dbReference type="GO" id="GO:0016020">
    <property type="term" value="C:membrane"/>
    <property type="evidence" value="ECO:0007669"/>
    <property type="project" value="InterPro"/>
</dbReference>
<gene>
    <name evidence="2" type="ORF">BJI69_15485</name>
</gene>
<keyword evidence="1" id="KW-1133">Transmembrane helix</keyword>
<reference evidence="3" key="1">
    <citation type="submission" date="2016-09" db="EMBL/GenBank/DDBJ databases">
        <authorList>
            <person name="Lysoe E."/>
        </authorList>
    </citation>
    <scope>NUCLEOTIDE SEQUENCE [LARGE SCALE GENOMIC DNA]</scope>
    <source>
        <strain evidence="3">LJ96T</strain>
    </source>
</reference>
<evidence type="ECO:0008006" key="4">
    <source>
        <dbReference type="Google" id="ProtNLM"/>
    </source>
</evidence>
<sequence>MTDFPVESPVDSEAPRRWWHAADRVGALASFLCAIHCAALPFVLALLPVLGLSFLADHRFEAGFVAFACVLASAALISGFRRHRRRLPLILATPGLMLLILGVTFLHSDSLIVHSVLVTCGGFLLASAHFVNLRVDRSEHAGHIHGPSCAHP</sequence>
<evidence type="ECO:0000256" key="1">
    <source>
        <dbReference type="SAM" id="Phobius"/>
    </source>
</evidence>
<keyword evidence="3" id="KW-1185">Reference proteome</keyword>
<dbReference type="OrthoDB" id="5966279at2"/>
<proteinExistence type="predicted"/>
<keyword evidence="1" id="KW-0812">Transmembrane</keyword>
<dbReference type="Pfam" id="PF03203">
    <property type="entry name" value="MerC"/>
    <property type="match status" value="1"/>
</dbReference>
<keyword evidence="1" id="KW-0472">Membrane</keyword>
<organism evidence="2 3">
    <name type="scientific">Luteibacter rhizovicinus DSM 16549</name>
    <dbReference type="NCBI Taxonomy" id="1440763"/>
    <lineage>
        <taxon>Bacteria</taxon>
        <taxon>Pseudomonadati</taxon>
        <taxon>Pseudomonadota</taxon>
        <taxon>Gammaproteobacteria</taxon>
        <taxon>Lysobacterales</taxon>
        <taxon>Rhodanobacteraceae</taxon>
        <taxon>Luteibacter</taxon>
    </lineage>
</organism>
<protein>
    <recommendedName>
        <fullName evidence="4">MerC mercury resistance protein</fullName>
    </recommendedName>
</protein>